<sequence>MTRLEPKAFAVRDAVSFHRSPSIEPAGSASITLKKTLLSSAIRLAVDASRSPHQSMPARDTTWRTSSAIGRFVDMPASAVGGQTQQPPAHGTTDEASAIDGQLQLPLTHAKAKAANASGRETQPPLTHAEATDASSIDHGRQPPRHAASSPGIASHAIPTQIDNVSPHRSAMNAVQRTRATSIAVKPQASVRQTASLPLRHASEPRDPREAYRDGAPGTAWTERGIAPALPTNEPPFVDRAAEQYGVVSPGTQVTRDAGATATASTSSPTTSATAGKRATPEAGSAANTGVDASELAEQAWQLILDKLAIEQERRGYSSWA</sequence>
<feature type="region of interest" description="Disordered" evidence="1">
    <location>
        <begin position="181"/>
        <end position="234"/>
    </location>
</feature>
<reference evidence="2 3" key="1">
    <citation type="submission" date="2021-11" db="EMBL/GenBank/DDBJ databases">
        <authorList>
            <person name="Oh E.-T."/>
            <person name="Kim S.-B."/>
        </authorList>
    </citation>
    <scope>NUCLEOTIDE SEQUENCE [LARGE SCALE GENOMIC DNA]</scope>
    <source>
        <strain evidence="2 3">MMS20-SJTN17</strain>
    </source>
</reference>
<feature type="region of interest" description="Disordered" evidence="1">
    <location>
        <begin position="110"/>
        <end position="156"/>
    </location>
</feature>
<proteinExistence type="predicted"/>
<dbReference type="EMBL" id="JAJITC010000001">
    <property type="protein sequence ID" value="MCC8400473.1"/>
    <property type="molecule type" value="Genomic_DNA"/>
</dbReference>
<feature type="region of interest" description="Disordered" evidence="1">
    <location>
        <begin position="256"/>
        <end position="291"/>
    </location>
</feature>
<feature type="compositionally biased region" description="Low complexity" evidence="1">
    <location>
        <begin position="258"/>
        <end position="276"/>
    </location>
</feature>
<gene>
    <name evidence="2" type="ORF">LJ655_00960</name>
</gene>
<keyword evidence="3" id="KW-1185">Reference proteome</keyword>
<dbReference type="RefSeq" id="WP_230559390.1">
    <property type="nucleotide sequence ID" value="NZ_JAJITC010000001.1"/>
</dbReference>
<evidence type="ECO:0000313" key="2">
    <source>
        <dbReference type="EMBL" id="MCC8400473.1"/>
    </source>
</evidence>
<dbReference type="Proteomes" id="UP001430614">
    <property type="component" value="Unassembled WGS sequence"/>
</dbReference>
<protein>
    <submittedName>
        <fullName evidence="2">Uncharacterized protein</fullName>
    </submittedName>
</protein>
<feature type="compositionally biased region" description="Basic and acidic residues" evidence="1">
    <location>
        <begin position="201"/>
        <end position="213"/>
    </location>
</feature>
<accession>A0ABS8K6V0</accession>
<comment type="caution">
    <text evidence="2">The sequence shown here is derived from an EMBL/GenBank/DDBJ whole genome shotgun (WGS) entry which is preliminary data.</text>
</comment>
<evidence type="ECO:0000313" key="3">
    <source>
        <dbReference type="Proteomes" id="UP001430614"/>
    </source>
</evidence>
<organism evidence="2 3">
    <name type="scientific">Paraburkholderia translucens</name>
    <dbReference type="NCBI Taxonomy" id="2886945"/>
    <lineage>
        <taxon>Bacteria</taxon>
        <taxon>Pseudomonadati</taxon>
        <taxon>Pseudomonadota</taxon>
        <taxon>Betaproteobacteria</taxon>
        <taxon>Burkholderiales</taxon>
        <taxon>Burkholderiaceae</taxon>
        <taxon>Paraburkholderia</taxon>
    </lineage>
</organism>
<name>A0ABS8K6V0_9BURK</name>
<evidence type="ECO:0000256" key="1">
    <source>
        <dbReference type="SAM" id="MobiDB-lite"/>
    </source>
</evidence>